<reference evidence="2" key="1">
    <citation type="submission" date="2020-06" db="EMBL/GenBank/DDBJ databases">
        <title>WGS assembly of Ceratodon purpureus strain R40.</title>
        <authorList>
            <person name="Carey S.B."/>
            <person name="Jenkins J."/>
            <person name="Shu S."/>
            <person name="Lovell J.T."/>
            <person name="Sreedasyam A."/>
            <person name="Maumus F."/>
            <person name="Tiley G.P."/>
            <person name="Fernandez-Pozo N."/>
            <person name="Barry K."/>
            <person name="Chen C."/>
            <person name="Wang M."/>
            <person name="Lipzen A."/>
            <person name="Daum C."/>
            <person name="Saski C.A."/>
            <person name="Payton A.C."/>
            <person name="Mcbreen J.C."/>
            <person name="Conrad R.E."/>
            <person name="Kollar L.M."/>
            <person name="Olsson S."/>
            <person name="Huttunen S."/>
            <person name="Landis J.B."/>
            <person name="Wickett N.J."/>
            <person name="Johnson M.G."/>
            <person name="Rensing S.A."/>
            <person name="Grimwood J."/>
            <person name="Schmutz J."/>
            <person name="Mcdaniel S.F."/>
        </authorList>
    </citation>
    <scope>NUCLEOTIDE SEQUENCE</scope>
    <source>
        <strain evidence="2">R40</strain>
    </source>
</reference>
<gene>
    <name evidence="2" type="ORF">KC19_10G131100</name>
</gene>
<evidence type="ECO:0000256" key="1">
    <source>
        <dbReference type="SAM" id="Phobius"/>
    </source>
</evidence>
<organism evidence="2 3">
    <name type="scientific">Ceratodon purpureus</name>
    <name type="common">Fire moss</name>
    <name type="synonym">Dicranum purpureum</name>
    <dbReference type="NCBI Taxonomy" id="3225"/>
    <lineage>
        <taxon>Eukaryota</taxon>
        <taxon>Viridiplantae</taxon>
        <taxon>Streptophyta</taxon>
        <taxon>Embryophyta</taxon>
        <taxon>Bryophyta</taxon>
        <taxon>Bryophytina</taxon>
        <taxon>Bryopsida</taxon>
        <taxon>Dicranidae</taxon>
        <taxon>Pseudoditrichales</taxon>
        <taxon>Ditrichaceae</taxon>
        <taxon>Ceratodon</taxon>
    </lineage>
</organism>
<sequence>MECTRRYRNNVNQTFEIHVCVSDSSAGIATSERLRFALLDSPWFLKPFGIVLWSLLHVLLVVAGASLLVLAAVSWLALSLFWDIIWLPHCAFIVCCLLLWGIVCLIWSLMRLSWSLIFEGERLQQIWDACRRFVDWWDPSKVPSRGFRCQLLETVSWLGLHSTREYVKGTGEWLSPWCILLGRWCEEVVHMHDTICI</sequence>
<comment type="caution">
    <text evidence="2">The sequence shown here is derived from an EMBL/GenBank/DDBJ whole genome shotgun (WGS) entry which is preliminary data.</text>
</comment>
<evidence type="ECO:0000313" key="3">
    <source>
        <dbReference type="Proteomes" id="UP000822688"/>
    </source>
</evidence>
<keyword evidence="1" id="KW-0472">Membrane</keyword>
<dbReference type="AlphaFoldDB" id="A0A8T0GLE5"/>
<dbReference type="EMBL" id="CM026431">
    <property type="protein sequence ID" value="KAG0559813.1"/>
    <property type="molecule type" value="Genomic_DNA"/>
</dbReference>
<feature type="transmembrane region" description="Helical" evidence="1">
    <location>
        <begin position="50"/>
        <end position="78"/>
    </location>
</feature>
<proteinExistence type="predicted"/>
<accession>A0A8T0GLE5</accession>
<protein>
    <submittedName>
        <fullName evidence="2">Uncharacterized protein</fullName>
    </submittedName>
</protein>
<evidence type="ECO:0000313" key="2">
    <source>
        <dbReference type="EMBL" id="KAG0559813.1"/>
    </source>
</evidence>
<keyword evidence="1" id="KW-0812">Transmembrane</keyword>
<feature type="transmembrane region" description="Helical" evidence="1">
    <location>
        <begin position="84"/>
        <end position="109"/>
    </location>
</feature>
<keyword evidence="1" id="KW-1133">Transmembrane helix</keyword>
<dbReference type="Proteomes" id="UP000822688">
    <property type="component" value="Chromosome 10"/>
</dbReference>
<keyword evidence="3" id="KW-1185">Reference proteome</keyword>
<name>A0A8T0GLE5_CERPU</name>